<dbReference type="NCBIfam" id="NF000840">
    <property type="entry name" value="PRK00071.1-3"/>
    <property type="match status" value="1"/>
</dbReference>
<name>A0AAE3E031_9FIRM</name>
<evidence type="ECO:0000256" key="2">
    <source>
        <dbReference type="ARBA" id="ARBA00005019"/>
    </source>
</evidence>
<dbReference type="InterPro" id="IPR005248">
    <property type="entry name" value="NadD/NMNAT"/>
</dbReference>
<evidence type="ECO:0000256" key="7">
    <source>
        <dbReference type="ARBA" id="ARBA00022840"/>
    </source>
</evidence>
<dbReference type="PANTHER" id="PTHR39321">
    <property type="entry name" value="NICOTINATE-NUCLEOTIDE ADENYLYLTRANSFERASE-RELATED"/>
    <property type="match status" value="1"/>
</dbReference>
<keyword evidence="4 10" id="KW-0808">Transferase</keyword>
<dbReference type="HAMAP" id="MF_00244">
    <property type="entry name" value="NaMN_adenylyltr"/>
    <property type="match status" value="1"/>
</dbReference>
<evidence type="ECO:0000256" key="5">
    <source>
        <dbReference type="ARBA" id="ARBA00022695"/>
    </source>
</evidence>
<accession>A0AAE3E031</accession>
<dbReference type="EMBL" id="JAJEQM010000013">
    <property type="protein sequence ID" value="MCC2211084.1"/>
    <property type="molecule type" value="Genomic_DNA"/>
</dbReference>
<dbReference type="NCBIfam" id="TIGR00125">
    <property type="entry name" value="cyt_tran_rel"/>
    <property type="match status" value="1"/>
</dbReference>
<comment type="function">
    <text evidence="1 10">Catalyzes the reversible adenylation of nicotinate mononucleotide (NaMN) to nicotinic acid adenine dinucleotide (NaAD).</text>
</comment>
<dbReference type="GO" id="GO:0009435">
    <property type="term" value="P:NAD+ biosynthetic process"/>
    <property type="evidence" value="ECO:0007669"/>
    <property type="project" value="UniProtKB-UniRule"/>
</dbReference>
<evidence type="ECO:0000256" key="1">
    <source>
        <dbReference type="ARBA" id="ARBA00002324"/>
    </source>
</evidence>
<comment type="caution">
    <text evidence="12">The sequence shown here is derived from an EMBL/GenBank/DDBJ whole genome shotgun (WGS) entry which is preliminary data.</text>
</comment>
<dbReference type="Proteomes" id="UP001198242">
    <property type="component" value="Unassembled WGS sequence"/>
</dbReference>
<dbReference type="RefSeq" id="WP_308456703.1">
    <property type="nucleotide sequence ID" value="NZ_JAJEQM010000013.1"/>
</dbReference>
<dbReference type="Gene3D" id="3.40.50.620">
    <property type="entry name" value="HUPs"/>
    <property type="match status" value="1"/>
</dbReference>
<gene>
    <name evidence="10 12" type="primary">nadD</name>
    <name evidence="12" type="ORF">LKE05_09835</name>
</gene>
<keyword evidence="6 10" id="KW-0547">Nucleotide-binding</keyword>
<dbReference type="CDD" id="cd02165">
    <property type="entry name" value="NMNAT"/>
    <property type="match status" value="1"/>
</dbReference>
<sequence length="201" mass="23390">MKIGIMGGTFNPIHNAHLLIAEMAREEYGLDRVIFITDGNPPHKSANVTAKQRFEMTHIAIADNSAFEEDDFEINRSEKSYTVNTLGYLKEKYPNNDLFFIIGEDSLNDFNKWYKPDKILEMCSLLVFPRKSLKSLTETIKAVKEKMNGRIFPISAPVFRISSTDIRNRVKNGQTVRYMLPENVRDYINKYHLYKENENDR</sequence>
<dbReference type="AlphaFoldDB" id="A0AAE3E031"/>
<feature type="domain" description="Cytidyltransferase-like" evidence="11">
    <location>
        <begin position="5"/>
        <end position="169"/>
    </location>
</feature>
<protein>
    <recommendedName>
        <fullName evidence="10">Probable nicotinate-nucleotide adenylyltransferase</fullName>
        <ecNumber evidence="10">2.7.7.18</ecNumber>
    </recommendedName>
    <alternativeName>
        <fullName evidence="10">Deamido-NAD(+) diphosphorylase</fullName>
    </alternativeName>
    <alternativeName>
        <fullName evidence="10">Deamido-NAD(+) pyrophosphorylase</fullName>
    </alternativeName>
    <alternativeName>
        <fullName evidence="10">Nicotinate mononucleotide adenylyltransferase</fullName>
        <shortName evidence="10">NaMN adenylyltransferase</shortName>
    </alternativeName>
</protein>
<proteinExistence type="inferred from homology"/>
<evidence type="ECO:0000256" key="3">
    <source>
        <dbReference type="ARBA" id="ARBA00022642"/>
    </source>
</evidence>
<dbReference type="PANTHER" id="PTHR39321:SF3">
    <property type="entry name" value="PHOSPHOPANTETHEINE ADENYLYLTRANSFERASE"/>
    <property type="match status" value="1"/>
</dbReference>
<comment type="pathway">
    <text evidence="2 10">Cofactor biosynthesis; NAD(+) biosynthesis; deamido-NAD(+) from nicotinate D-ribonucleotide: step 1/1.</text>
</comment>
<evidence type="ECO:0000256" key="9">
    <source>
        <dbReference type="ARBA" id="ARBA00048721"/>
    </source>
</evidence>
<evidence type="ECO:0000313" key="13">
    <source>
        <dbReference type="Proteomes" id="UP001198242"/>
    </source>
</evidence>
<keyword evidence="7 10" id="KW-0067">ATP-binding</keyword>
<keyword evidence="13" id="KW-1185">Reference proteome</keyword>
<evidence type="ECO:0000256" key="4">
    <source>
        <dbReference type="ARBA" id="ARBA00022679"/>
    </source>
</evidence>
<organism evidence="12 13">
    <name type="scientific">Hominilimicola fabiformis</name>
    <dbReference type="NCBI Taxonomy" id="2885356"/>
    <lineage>
        <taxon>Bacteria</taxon>
        <taxon>Bacillati</taxon>
        <taxon>Bacillota</taxon>
        <taxon>Clostridia</taxon>
        <taxon>Eubacteriales</taxon>
        <taxon>Oscillospiraceae</taxon>
        <taxon>Hominilimicola</taxon>
    </lineage>
</organism>
<dbReference type="SUPFAM" id="SSF52374">
    <property type="entry name" value="Nucleotidylyl transferase"/>
    <property type="match status" value="1"/>
</dbReference>
<keyword evidence="5 10" id="KW-0548">Nucleotidyltransferase</keyword>
<evidence type="ECO:0000256" key="10">
    <source>
        <dbReference type="HAMAP-Rule" id="MF_00244"/>
    </source>
</evidence>
<dbReference type="Pfam" id="PF01467">
    <property type="entry name" value="CTP_transf_like"/>
    <property type="match status" value="1"/>
</dbReference>
<keyword evidence="3 10" id="KW-0662">Pyridine nucleotide biosynthesis</keyword>
<keyword evidence="8 10" id="KW-0520">NAD</keyword>
<evidence type="ECO:0000313" key="12">
    <source>
        <dbReference type="EMBL" id="MCC2211084.1"/>
    </source>
</evidence>
<evidence type="ECO:0000256" key="8">
    <source>
        <dbReference type="ARBA" id="ARBA00023027"/>
    </source>
</evidence>
<reference evidence="12 13" key="1">
    <citation type="submission" date="2021-10" db="EMBL/GenBank/DDBJ databases">
        <title>Anaerobic single-cell dispensing facilitates the cultivation of human gut bacteria.</title>
        <authorList>
            <person name="Afrizal A."/>
        </authorList>
    </citation>
    <scope>NUCLEOTIDE SEQUENCE [LARGE SCALE GENOMIC DNA]</scope>
    <source>
        <strain evidence="12 13">CLA-AA-H232</strain>
    </source>
</reference>
<dbReference type="InterPro" id="IPR014729">
    <property type="entry name" value="Rossmann-like_a/b/a_fold"/>
</dbReference>
<dbReference type="NCBIfam" id="TIGR00482">
    <property type="entry name" value="nicotinate (nicotinamide) nucleotide adenylyltransferase"/>
    <property type="match status" value="1"/>
</dbReference>
<comment type="similarity">
    <text evidence="10">Belongs to the NadD family.</text>
</comment>
<evidence type="ECO:0000256" key="6">
    <source>
        <dbReference type="ARBA" id="ARBA00022741"/>
    </source>
</evidence>
<dbReference type="GO" id="GO:0004515">
    <property type="term" value="F:nicotinate-nucleotide adenylyltransferase activity"/>
    <property type="evidence" value="ECO:0007669"/>
    <property type="project" value="UniProtKB-UniRule"/>
</dbReference>
<dbReference type="InterPro" id="IPR004821">
    <property type="entry name" value="Cyt_trans-like"/>
</dbReference>
<evidence type="ECO:0000259" key="11">
    <source>
        <dbReference type="Pfam" id="PF01467"/>
    </source>
</evidence>
<dbReference type="GO" id="GO:0005524">
    <property type="term" value="F:ATP binding"/>
    <property type="evidence" value="ECO:0007669"/>
    <property type="project" value="UniProtKB-KW"/>
</dbReference>
<dbReference type="EC" id="2.7.7.18" evidence="10"/>
<comment type="catalytic activity">
    <reaction evidence="9 10">
        <text>nicotinate beta-D-ribonucleotide + ATP + H(+) = deamido-NAD(+) + diphosphate</text>
        <dbReference type="Rhea" id="RHEA:22860"/>
        <dbReference type="ChEBI" id="CHEBI:15378"/>
        <dbReference type="ChEBI" id="CHEBI:30616"/>
        <dbReference type="ChEBI" id="CHEBI:33019"/>
        <dbReference type="ChEBI" id="CHEBI:57502"/>
        <dbReference type="ChEBI" id="CHEBI:58437"/>
        <dbReference type="EC" id="2.7.7.18"/>
    </reaction>
</comment>